<sequence length="136" mass="15416">MLHSMTSILHKYLEKAVQQVCDTQIVLYLMIDCITKITDALQELQCVPKVMNSCDFELAMMQTISNNIQCQVELIASVKSTLLSLVCLCNIENAIVYGENVSGLQWSVNKQLGKFELMFGDMPLKKKQLVKLLEKQ</sequence>
<dbReference type="Proteomes" id="UP000054826">
    <property type="component" value="Unassembled WGS sequence"/>
</dbReference>
<proteinExistence type="predicted"/>
<evidence type="ECO:0000313" key="2">
    <source>
        <dbReference type="Proteomes" id="UP000054826"/>
    </source>
</evidence>
<gene>
    <name evidence="1" type="ORF">T4C_6054</name>
</gene>
<reference evidence="1 2" key="1">
    <citation type="submission" date="2015-01" db="EMBL/GenBank/DDBJ databases">
        <title>Evolution of Trichinella species and genotypes.</title>
        <authorList>
            <person name="Korhonen P.K."/>
            <person name="Edoardo P."/>
            <person name="Giuseppe L.R."/>
            <person name="Gasser R.B."/>
        </authorList>
    </citation>
    <scope>NUCLEOTIDE SEQUENCE [LARGE SCALE GENOMIC DNA]</scope>
    <source>
        <strain evidence="1">ISS176</strain>
    </source>
</reference>
<comment type="caution">
    <text evidence="1">The sequence shown here is derived from an EMBL/GenBank/DDBJ whole genome shotgun (WGS) entry which is preliminary data.</text>
</comment>
<accession>A0A0V1K6E1</accession>
<dbReference type="EMBL" id="JYDV01000013">
    <property type="protein sequence ID" value="KRZ42777.1"/>
    <property type="molecule type" value="Genomic_DNA"/>
</dbReference>
<name>A0A0V1K6E1_TRIPS</name>
<dbReference type="AlphaFoldDB" id="A0A0V1K6E1"/>
<evidence type="ECO:0000313" key="1">
    <source>
        <dbReference type="EMBL" id="KRZ42777.1"/>
    </source>
</evidence>
<organism evidence="1 2">
    <name type="scientific">Trichinella pseudospiralis</name>
    <name type="common">Parasitic roundworm</name>
    <dbReference type="NCBI Taxonomy" id="6337"/>
    <lineage>
        <taxon>Eukaryota</taxon>
        <taxon>Metazoa</taxon>
        <taxon>Ecdysozoa</taxon>
        <taxon>Nematoda</taxon>
        <taxon>Enoplea</taxon>
        <taxon>Dorylaimia</taxon>
        <taxon>Trichinellida</taxon>
        <taxon>Trichinellidae</taxon>
        <taxon>Trichinella</taxon>
    </lineage>
</organism>
<protein>
    <submittedName>
        <fullName evidence="1">Uncharacterized protein</fullName>
    </submittedName>
</protein>